<dbReference type="PANTHER" id="PTHR10869">
    <property type="entry name" value="PROLYL 4-HYDROXYLASE ALPHA SUBUNIT"/>
    <property type="match status" value="1"/>
</dbReference>
<evidence type="ECO:0000256" key="1">
    <source>
        <dbReference type="ARBA" id="ARBA00022723"/>
    </source>
</evidence>
<keyword evidence="5" id="KW-1185">Reference proteome</keyword>
<evidence type="ECO:0000313" key="4">
    <source>
        <dbReference type="EMBL" id="AOV61489.1"/>
    </source>
</evidence>
<dbReference type="Gene3D" id="2.60.120.620">
    <property type="entry name" value="q2cbj1_9rhob like domain"/>
    <property type="match status" value="1"/>
</dbReference>
<dbReference type="InterPro" id="IPR045054">
    <property type="entry name" value="P4HA-like"/>
</dbReference>
<dbReference type="OrthoDB" id="11494at10239"/>
<accession>A0A1D8KS83</accession>
<dbReference type="Proteomes" id="UP000204364">
    <property type="component" value="Segment"/>
</dbReference>
<proteinExistence type="predicted"/>
<dbReference type="PANTHER" id="PTHR10869:SF246">
    <property type="entry name" value="TRANSMEMBRANE PROLYL 4-HYDROXYLASE"/>
    <property type="match status" value="1"/>
</dbReference>
<dbReference type="Pfam" id="PF13640">
    <property type="entry name" value="2OG-FeII_Oxy_3"/>
    <property type="match status" value="1"/>
</dbReference>
<sequence>MDLTIPRYLKDRRITNYIDQLATVTTEYCNFYPQLKTIQWDLVEDFNIQWYPPDGGFKKLHCERGSNHPQCANRIMAWMTYLNDVEEGGETYFETQQCKVKPVKGLTLIWPADWTHMHKGLPAPNEEKIIVTGWYDLI</sequence>
<dbReference type="GO" id="GO:0046872">
    <property type="term" value="F:metal ion binding"/>
    <property type="evidence" value="ECO:0007669"/>
    <property type="project" value="UniProtKB-KW"/>
</dbReference>
<evidence type="ECO:0000256" key="2">
    <source>
        <dbReference type="ARBA" id="ARBA00023004"/>
    </source>
</evidence>
<keyword evidence="2" id="KW-0408">Iron</keyword>
<dbReference type="GeneID" id="30309969"/>
<dbReference type="RefSeq" id="YP_009325005.1">
    <property type="nucleotide sequence ID" value="NC_031944.1"/>
</dbReference>
<keyword evidence="1" id="KW-0479">Metal-binding</keyword>
<protein>
    <submittedName>
        <fullName evidence="4">2OG-Fe(II) oxygenase</fullName>
    </submittedName>
</protein>
<dbReference type="EMBL" id="KU686210">
    <property type="protein sequence ID" value="AOV61489.1"/>
    <property type="molecule type" value="Genomic_DNA"/>
</dbReference>
<evidence type="ECO:0000259" key="3">
    <source>
        <dbReference type="Pfam" id="PF13640"/>
    </source>
</evidence>
<organism evidence="4 5">
    <name type="scientific">Synechococcus phage S-WAM1</name>
    <dbReference type="NCBI Taxonomy" id="1815521"/>
    <lineage>
        <taxon>Viruses</taxon>
        <taxon>Duplodnaviria</taxon>
        <taxon>Heunggongvirae</taxon>
        <taxon>Uroviricota</taxon>
        <taxon>Caudoviricetes</taxon>
        <taxon>Pantevenvirales</taxon>
        <taxon>Kyanoviridae</taxon>
        <taxon>Sokavirus</taxon>
        <taxon>Sokavirus swam1</taxon>
    </lineage>
</organism>
<dbReference type="InterPro" id="IPR044862">
    <property type="entry name" value="Pro_4_hyd_alph_FE2OG_OXY"/>
</dbReference>
<name>A0A1D8KS83_9CAUD</name>
<evidence type="ECO:0000313" key="5">
    <source>
        <dbReference type="Proteomes" id="UP000204364"/>
    </source>
</evidence>
<feature type="domain" description="Prolyl 4-hydroxylase alpha subunit Fe(2+) 2OG dioxygenase" evidence="3">
    <location>
        <begin position="48"/>
        <end position="135"/>
    </location>
</feature>
<reference evidence="4 5" key="1">
    <citation type="journal article" date="2016" name="Virology">
        <title>The genomic content and context of auxiliary metabolic genes in marine cyanomyoviruses.</title>
        <authorList>
            <person name="Crummett L.T."/>
            <person name="Puxty R.J."/>
            <person name="Weihe C."/>
            <person name="Marston M.F."/>
            <person name="Martiny J.B."/>
        </authorList>
    </citation>
    <scope>NUCLEOTIDE SEQUENCE [LARGE SCALE GENOMIC DNA]</scope>
    <source>
        <strain evidence="4">0810PA09</strain>
    </source>
</reference>
<dbReference type="KEGG" id="vg:30309969"/>
<gene>
    <name evidence="4" type="ORF">P090810_016</name>
</gene>